<dbReference type="AlphaFoldDB" id="A0AA88Q808"/>
<sequence length="167" mass="18598">MQTAHMFAVLFQCLSFIEGKWLEGETCVGIRKEDSSYDFDLPDRVAVNLQDPECDAECTIDQSYTAILDGNSSNFTHPFKNLTRYGMSAFYCPASVKFHISCPKYTNEFSCSCTNSTDSNSVPCTILPSRDTSSSAMKTCSPNRQHYCTIAAAVTFVLVLWINWGSC</sequence>
<evidence type="ECO:0000313" key="4">
    <source>
        <dbReference type="Proteomes" id="UP001187343"/>
    </source>
</evidence>
<name>A0AA88Q808_9TELE</name>
<feature type="chain" id="PRO_5041722621" evidence="2">
    <location>
        <begin position="20"/>
        <end position="167"/>
    </location>
</feature>
<dbReference type="Proteomes" id="UP001187343">
    <property type="component" value="Unassembled WGS sequence"/>
</dbReference>
<keyword evidence="1" id="KW-1133">Transmembrane helix</keyword>
<organism evidence="3 4">
    <name type="scientific">Cirrhinus molitorella</name>
    <name type="common">mud carp</name>
    <dbReference type="NCBI Taxonomy" id="172907"/>
    <lineage>
        <taxon>Eukaryota</taxon>
        <taxon>Metazoa</taxon>
        <taxon>Chordata</taxon>
        <taxon>Craniata</taxon>
        <taxon>Vertebrata</taxon>
        <taxon>Euteleostomi</taxon>
        <taxon>Actinopterygii</taxon>
        <taxon>Neopterygii</taxon>
        <taxon>Teleostei</taxon>
        <taxon>Ostariophysi</taxon>
        <taxon>Cypriniformes</taxon>
        <taxon>Cyprinidae</taxon>
        <taxon>Labeoninae</taxon>
        <taxon>Labeonini</taxon>
        <taxon>Cirrhinus</taxon>
    </lineage>
</organism>
<dbReference type="EMBL" id="JAUYZG010000007">
    <property type="protein sequence ID" value="KAK2903135.1"/>
    <property type="molecule type" value="Genomic_DNA"/>
</dbReference>
<gene>
    <name evidence="3" type="ORF">Q8A67_007848</name>
</gene>
<evidence type="ECO:0000256" key="2">
    <source>
        <dbReference type="SAM" id="SignalP"/>
    </source>
</evidence>
<keyword evidence="2" id="KW-0732">Signal</keyword>
<keyword evidence="1" id="KW-0472">Membrane</keyword>
<evidence type="ECO:0000313" key="3">
    <source>
        <dbReference type="EMBL" id="KAK2903135.1"/>
    </source>
</evidence>
<keyword evidence="4" id="KW-1185">Reference proteome</keyword>
<feature type="transmembrane region" description="Helical" evidence="1">
    <location>
        <begin position="147"/>
        <end position="164"/>
    </location>
</feature>
<keyword evidence="1" id="KW-0812">Transmembrane</keyword>
<evidence type="ECO:0000256" key="1">
    <source>
        <dbReference type="SAM" id="Phobius"/>
    </source>
</evidence>
<feature type="signal peptide" evidence="2">
    <location>
        <begin position="1"/>
        <end position="19"/>
    </location>
</feature>
<comment type="caution">
    <text evidence="3">The sequence shown here is derived from an EMBL/GenBank/DDBJ whole genome shotgun (WGS) entry which is preliminary data.</text>
</comment>
<protein>
    <submittedName>
        <fullName evidence="3">Uncharacterized protein</fullName>
    </submittedName>
</protein>
<proteinExistence type="predicted"/>
<reference evidence="3" key="1">
    <citation type="submission" date="2023-08" db="EMBL/GenBank/DDBJ databases">
        <title>Chromosome-level Genome Assembly of mud carp (Cirrhinus molitorella).</title>
        <authorList>
            <person name="Liu H."/>
        </authorList>
    </citation>
    <scope>NUCLEOTIDE SEQUENCE</scope>
    <source>
        <strain evidence="3">Prfri</strain>
        <tissue evidence="3">Muscle</tissue>
    </source>
</reference>
<accession>A0AA88Q808</accession>